<protein>
    <submittedName>
        <fullName evidence="2">Uncharacterized protein</fullName>
    </submittedName>
</protein>
<proteinExistence type="predicted"/>
<organism evidence="2 3">
    <name type="scientific">Fasciola gigantica</name>
    <name type="common">Giant liver fluke</name>
    <dbReference type="NCBI Taxonomy" id="46835"/>
    <lineage>
        <taxon>Eukaryota</taxon>
        <taxon>Metazoa</taxon>
        <taxon>Spiralia</taxon>
        <taxon>Lophotrochozoa</taxon>
        <taxon>Platyhelminthes</taxon>
        <taxon>Trematoda</taxon>
        <taxon>Digenea</taxon>
        <taxon>Plagiorchiida</taxon>
        <taxon>Echinostomata</taxon>
        <taxon>Echinostomatoidea</taxon>
        <taxon>Fasciolidae</taxon>
        <taxon>Fasciola</taxon>
    </lineage>
</organism>
<feature type="transmembrane region" description="Helical" evidence="1">
    <location>
        <begin position="7"/>
        <end position="31"/>
    </location>
</feature>
<evidence type="ECO:0000256" key="1">
    <source>
        <dbReference type="SAM" id="Phobius"/>
    </source>
</evidence>
<keyword evidence="1" id="KW-0812">Transmembrane</keyword>
<evidence type="ECO:0000313" key="3">
    <source>
        <dbReference type="Proteomes" id="UP000316759"/>
    </source>
</evidence>
<feature type="transmembrane region" description="Helical" evidence="1">
    <location>
        <begin position="171"/>
        <end position="196"/>
    </location>
</feature>
<keyword evidence="1" id="KW-1133">Transmembrane helix</keyword>
<keyword evidence="1" id="KW-0472">Membrane</keyword>
<dbReference type="AlphaFoldDB" id="A0A504Y7J1"/>
<name>A0A504Y7J1_FASGI</name>
<dbReference type="Proteomes" id="UP000316759">
    <property type="component" value="Unassembled WGS sequence"/>
</dbReference>
<gene>
    <name evidence="2" type="ORF">FGIG_01043</name>
</gene>
<reference evidence="2 3" key="1">
    <citation type="submission" date="2019-04" db="EMBL/GenBank/DDBJ databases">
        <title>Annotation for the trematode Fasciola gigantica.</title>
        <authorList>
            <person name="Choi Y.-J."/>
        </authorList>
    </citation>
    <scope>NUCLEOTIDE SEQUENCE [LARGE SCALE GENOMIC DNA]</scope>
    <source>
        <strain evidence="2">Uganda_cow_1</strain>
    </source>
</reference>
<keyword evidence="3" id="KW-1185">Reference proteome</keyword>
<comment type="caution">
    <text evidence="2">The sequence shown here is derived from an EMBL/GenBank/DDBJ whole genome shotgun (WGS) entry which is preliminary data.</text>
</comment>
<dbReference type="EMBL" id="SUNJ01013919">
    <property type="protein sequence ID" value="TPP56913.1"/>
    <property type="molecule type" value="Genomic_DNA"/>
</dbReference>
<evidence type="ECO:0000313" key="2">
    <source>
        <dbReference type="EMBL" id="TPP56913.1"/>
    </source>
</evidence>
<sequence length="200" mass="23026">MCDRPNQFIVLATGWFGMMFLAVVILFIPIVSLAKPSSAAPTHQSKWSRWSIVFPSQADISKLRPNRGLSNHSCALYHLHCYRHRTSDCPKINNVDSFYQLKDDVCIQLELCWVRVCSLTGEDRKFEPYLSSRHNGTMNVSHMARPSKSQPYALKEQQKSDANRDFELSHYYWIGTFEFVVMFGIIILCFGCVCNFRLSA</sequence>
<accession>A0A504Y7J1</accession>